<comment type="subcellular location">
    <subcellularLocation>
        <location evidence="1">Cell membrane</location>
        <topology evidence="1">Multi-pass membrane protein</topology>
    </subcellularLocation>
</comment>
<feature type="transmembrane region" description="Helical" evidence="7">
    <location>
        <begin position="391"/>
        <end position="409"/>
    </location>
</feature>
<evidence type="ECO:0000256" key="2">
    <source>
        <dbReference type="ARBA" id="ARBA00022475"/>
    </source>
</evidence>
<dbReference type="Gene3D" id="1.20.1640.10">
    <property type="entry name" value="Multidrug efflux transporter AcrB transmembrane domain"/>
    <property type="match status" value="2"/>
</dbReference>
<feature type="transmembrane region" description="Helical" evidence="7">
    <location>
        <begin position="331"/>
        <end position="354"/>
    </location>
</feature>
<feature type="region of interest" description="Disordered" evidence="6">
    <location>
        <begin position="1"/>
        <end position="20"/>
    </location>
</feature>
<reference evidence="10" key="1">
    <citation type="submission" date="2016-06" db="EMBL/GenBank/DDBJ databases">
        <authorList>
            <person name="Varghese N."/>
            <person name="Submissions Spin"/>
        </authorList>
    </citation>
    <scope>NUCLEOTIDE SEQUENCE [LARGE SCALE GENOMIC DNA]</scope>
    <source>
        <strain evidence="10">DSM 44830</strain>
    </source>
</reference>
<protein>
    <submittedName>
        <fullName evidence="9">Putative drug exporter of the RND superfamily</fullName>
    </submittedName>
</protein>
<evidence type="ECO:0000256" key="6">
    <source>
        <dbReference type="SAM" id="MobiDB-lite"/>
    </source>
</evidence>
<dbReference type="STRING" id="262898.GA0070564_105481"/>
<evidence type="ECO:0000259" key="8">
    <source>
        <dbReference type="Pfam" id="PF03176"/>
    </source>
</evidence>
<feature type="domain" description="Membrane transport protein MMPL" evidence="8">
    <location>
        <begin position="104"/>
        <end position="391"/>
    </location>
</feature>
<dbReference type="Proteomes" id="UP000199504">
    <property type="component" value="Unassembled WGS sequence"/>
</dbReference>
<feature type="transmembrane region" description="Helical" evidence="7">
    <location>
        <begin position="554"/>
        <end position="573"/>
    </location>
</feature>
<evidence type="ECO:0000256" key="1">
    <source>
        <dbReference type="ARBA" id="ARBA00004651"/>
    </source>
</evidence>
<evidence type="ECO:0000256" key="4">
    <source>
        <dbReference type="ARBA" id="ARBA00022989"/>
    </source>
</evidence>
<gene>
    <name evidence="9" type="ORF">GA0070564_105481</name>
</gene>
<keyword evidence="4 7" id="KW-1133">Transmembrane helix</keyword>
<evidence type="ECO:0000313" key="9">
    <source>
        <dbReference type="EMBL" id="SCF32576.1"/>
    </source>
</evidence>
<feature type="transmembrane region" description="Helical" evidence="7">
    <location>
        <begin position="254"/>
        <end position="273"/>
    </location>
</feature>
<dbReference type="RefSeq" id="WP_091610221.1">
    <property type="nucleotide sequence ID" value="NZ_FMCX01000005.1"/>
</dbReference>
<keyword evidence="10" id="KW-1185">Reference proteome</keyword>
<feature type="transmembrane region" description="Helical" evidence="7">
    <location>
        <begin position="209"/>
        <end position="242"/>
    </location>
</feature>
<keyword evidence="5 7" id="KW-0472">Membrane</keyword>
<feature type="region of interest" description="Disordered" evidence="6">
    <location>
        <begin position="729"/>
        <end position="758"/>
    </location>
</feature>
<dbReference type="PANTHER" id="PTHR33406:SF13">
    <property type="entry name" value="MEMBRANE PROTEIN YDFJ"/>
    <property type="match status" value="1"/>
</dbReference>
<organism evidence="9 10">
    <name type="scientific">Micromonospora mirobrigensis</name>
    <dbReference type="NCBI Taxonomy" id="262898"/>
    <lineage>
        <taxon>Bacteria</taxon>
        <taxon>Bacillati</taxon>
        <taxon>Actinomycetota</taxon>
        <taxon>Actinomycetes</taxon>
        <taxon>Micromonosporales</taxon>
        <taxon>Micromonosporaceae</taxon>
        <taxon>Micromonospora</taxon>
    </lineage>
</organism>
<dbReference type="OrthoDB" id="7051771at2"/>
<dbReference type="SUPFAM" id="SSF82866">
    <property type="entry name" value="Multidrug efflux transporter AcrB transmembrane domain"/>
    <property type="match status" value="2"/>
</dbReference>
<dbReference type="GO" id="GO:0005886">
    <property type="term" value="C:plasma membrane"/>
    <property type="evidence" value="ECO:0007669"/>
    <property type="project" value="UniProtKB-SubCell"/>
</dbReference>
<keyword evidence="3 7" id="KW-0812">Transmembrane</keyword>
<evidence type="ECO:0000256" key="5">
    <source>
        <dbReference type="ARBA" id="ARBA00023136"/>
    </source>
</evidence>
<feature type="transmembrane region" description="Helical" evidence="7">
    <location>
        <begin position="663"/>
        <end position="685"/>
    </location>
</feature>
<dbReference type="EMBL" id="FMCX01000005">
    <property type="protein sequence ID" value="SCF32576.1"/>
    <property type="molecule type" value="Genomic_DNA"/>
</dbReference>
<dbReference type="AlphaFoldDB" id="A0A1C4ZIB7"/>
<evidence type="ECO:0000313" key="10">
    <source>
        <dbReference type="Proteomes" id="UP000199504"/>
    </source>
</evidence>
<feature type="transmembrane region" description="Helical" evidence="7">
    <location>
        <begin position="37"/>
        <end position="56"/>
    </location>
</feature>
<dbReference type="Pfam" id="PF03176">
    <property type="entry name" value="MMPL"/>
    <property type="match status" value="2"/>
</dbReference>
<evidence type="ECO:0000256" key="3">
    <source>
        <dbReference type="ARBA" id="ARBA00022692"/>
    </source>
</evidence>
<sequence length="758" mass="78875">MLRERKSTPYPPPPAAGPRPLTERLVAWSVRHRARAIAGWLVLVAAAVLAGILVTGDGAPPVDPGEAGTARRVLDAQAGYEPIQENVLVRATDPAGPPATTDPTVRNAAADLVRTLRTLPAGGVTVADPVGDPDRVSRDGRALLVGFTVDGGLDERLSRYDAATAAVGEVAGRHPGVRLAQAGDRSLSLAVDQGVKGDFALAHQLSLPLTVLILLVVFGSLVAAAVPLLLTLTAVAATLGLLQVVDQWLPINSVTAPMVLLIGMAVGVDYCLFNLRRLREERAAGHDLGTALAITARTSGRVVLVSGATVMVCLCGLLLTGISAYRGATLGIVLVVGATVLASVTALPALLALLGDRVDRLRMPWPGRRRTAATGSRFWTAVAVRVVRRPLLWTLAGAALLVTLALPALRMHPQDAAVVDSLPRSVPTVDAAVRMQRDFPGAAAPARVVLWRPDGTPVAGRPEVDAAVADLRERIAAGVPGLAGPVTVTPVDRALVVRVPLAGSGTDRASERALATLRGEVLPATMGRLDGVEHAVMGRTAFAHDFTERMTGRAPLVVGAVLLLAFALLALTFRTLAVPLVSIALNLLSIGAAYGVLTWAFQDGHLAGPLGFTPYGGVVGWLPLFMFVLLFGLSMDYHLFVLSRIRERWAAGASPGSAIVAGVGRGAGVVSSAATVMVAVFAVFLTLSAVEYKMLGLGMAVAVLVDATLVRGVLLPATLALCGDRAWGRRSTGPQWTPPTPMLATGAPTTAPEREENR</sequence>
<dbReference type="PANTHER" id="PTHR33406">
    <property type="entry name" value="MEMBRANE PROTEIN MJ1562-RELATED"/>
    <property type="match status" value="1"/>
</dbReference>
<feature type="transmembrane region" description="Helical" evidence="7">
    <location>
        <begin position="697"/>
        <end position="722"/>
    </location>
</feature>
<proteinExistence type="predicted"/>
<feature type="transmembrane region" description="Helical" evidence="7">
    <location>
        <begin position="302"/>
        <end position="325"/>
    </location>
</feature>
<evidence type="ECO:0000256" key="7">
    <source>
        <dbReference type="SAM" id="Phobius"/>
    </source>
</evidence>
<feature type="domain" description="Membrane transport protein MMPL" evidence="8">
    <location>
        <begin position="422"/>
        <end position="732"/>
    </location>
</feature>
<feature type="transmembrane region" description="Helical" evidence="7">
    <location>
        <begin position="580"/>
        <end position="601"/>
    </location>
</feature>
<accession>A0A1C4ZIB7</accession>
<keyword evidence="2" id="KW-1003">Cell membrane</keyword>
<dbReference type="InterPro" id="IPR050545">
    <property type="entry name" value="Mycobact_MmpL"/>
</dbReference>
<feature type="transmembrane region" description="Helical" evidence="7">
    <location>
        <begin position="621"/>
        <end position="642"/>
    </location>
</feature>
<dbReference type="InterPro" id="IPR004869">
    <property type="entry name" value="MMPL_dom"/>
</dbReference>
<name>A0A1C4ZIB7_9ACTN</name>